<dbReference type="Pfam" id="PF14265">
    <property type="entry name" value="DUF4355"/>
    <property type="match status" value="1"/>
</dbReference>
<accession>A0A127EII4</accession>
<evidence type="ECO:0000313" key="2">
    <source>
        <dbReference type="EMBL" id="AMN35727.1"/>
    </source>
</evidence>
<feature type="compositionally biased region" description="Basic and acidic residues" evidence="1">
    <location>
        <begin position="19"/>
        <end position="28"/>
    </location>
</feature>
<dbReference type="Proteomes" id="UP000070260">
    <property type="component" value="Chromosome"/>
</dbReference>
<dbReference type="AlphaFoldDB" id="A0A127EII4"/>
<feature type="compositionally biased region" description="Low complexity" evidence="1">
    <location>
        <begin position="9"/>
        <end position="18"/>
    </location>
</feature>
<dbReference type="PATRIC" id="fig|1502.177.peg.1675"/>
<dbReference type="InterPro" id="IPR025580">
    <property type="entry name" value="Gp46"/>
</dbReference>
<evidence type="ECO:0000313" key="3">
    <source>
        <dbReference type="Proteomes" id="UP000070260"/>
    </source>
</evidence>
<protein>
    <recommendedName>
        <fullName evidence="4">DUF4355 domain-containing protein</fullName>
    </recommendedName>
</protein>
<sequence length="194" mass="22852">MENLQDQNTIETTEVTTDVESKEVETKEEVKKLEFTQEELDNLISKRLEREKKKAQAEREEAEKLAKMSEAEKQQALFEKKVKEFEDMKKKYELEKMELEVIKQLSSKNLPTQFSKYLLNEDAETSFNNIKEFEVEWQKAIEQAVDTRLKGKTPQVGVVTNTTITKEQFNKLGFLEKQKFATDYPEAYKSFMKL</sequence>
<name>A0A127EII4_CLOPF</name>
<organism evidence="2 3">
    <name type="scientific">Clostridium perfringens</name>
    <dbReference type="NCBI Taxonomy" id="1502"/>
    <lineage>
        <taxon>Bacteria</taxon>
        <taxon>Bacillati</taxon>
        <taxon>Bacillota</taxon>
        <taxon>Clostridia</taxon>
        <taxon>Eubacteriales</taxon>
        <taxon>Clostridiaceae</taxon>
        <taxon>Clostridium</taxon>
    </lineage>
</organism>
<feature type="region of interest" description="Disordered" evidence="1">
    <location>
        <begin position="1"/>
        <end position="28"/>
    </location>
</feature>
<feature type="region of interest" description="Disordered" evidence="1">
    <location>
        <begin position="48"/>
        <end position="69"/>
    </location>
</feature>
<reference evidence="2 3" key="1">
    <citation type="journal article" date="2016" name="PLoS ONE">
        <title>Plasmid Characterization and Chromosome Analysis of Two netF+ Clostridium perfringens Isolates Associated with Foal and Canine Necrotizing Enteritis.</title>
        <authorList>
            <person name="Mehdizadeh Gohari I."/>
            <person name="Kropinski A.M."/>
            <person name="Weese S.J."/>
            <person name="Parreira V.R."/>
            <person name="Whitehead A.E."/>
            <person name="Boerlin P."/>
            <person name="Prescott J.F."/>
        </authorList>
    </citation>
    <scope>NUCLEOTIDE SEQUENCE [LARGE SCALE GENOMIC DNA]</scope>
    <source>
        <strain evidence="2 3">JP838</strain>
    </source>
</reference>
<evidence type="ECO:0000256" key="1">
    <source>
        <dbReference type="SAM" id="MobiDB-lite"/>
    </source>
</evidence>
<evidence type="ECO:0008006" key="4">
    <source>
        <dbReference type="Google" id="ProtNLM"/>
    </source>
</evidence>
<dbReference type="EMBL" id="CP010994">
    <property type="protein sequence ID" value="AMN35727.1"/>
    <property type="molecule type" value="Genomic_DNA"/>
</dbReference>
<proteinExistence type="predicted"/>
<dbReference type="RefSeq" id="WP_061428042.1">
    <property type="nucleotide sequence ID" value="NZ_CATNZO010000001.1"/>
</dbReference>
<gene>
    <name evidence="2" type="ORF">JFP838_08180</name>
</gene>